<dbReference type="Proteomes" id="UP001150603">
    <property type="component" value="Unassembled WGS sequence"/>
</dbReference>
<comment type="caution">
    <text evidence="1">The sequence shown here is derived from an EMBL/GenBank/DDBJ whole genome shotgun (WGS) entry which is preliminary data.</text>
</comment>
<protein>
    <submittedName>
        <fullName evidence="1">Tunicamycin resistance protein</fullName>
        <ecNumber evidence="1">2.7.8.15</ecNumber>
    </submittedName>
</protein>
<reference evidence="1" key="1">
    <citation type="submission" date="2022-07" db="EMBL/GenBank/DDBJ databases">
        <title>Phylogenomic reconstructions and comparative analyses of Kickxellomycotina fungi.</title>
        <authorList>
            <person name="Reynolds N.K."/>
            <person name="Stajich J.E."/>
            <person name="Barry K."/>
            <person name="Grigoriev I.V."/>
            <person name="Crous P."/>
            <person name="Smith M.E."/>
        </authorList>
    </citation>
    <scope>NUCLEOTIDE SEQUENCE</scope>
    <source>
        <strain evidence="1">NRRL 5244</strain>
    </source>
</reference>
<accession>A0ACC1J3S4</accession>
<dbReference type="EMBL" id="JANBPW010003964">
    <property type="protein sequence ID" value="KAJ1936209.1"/>
    <property type="molecule type" value="Genomic_DNA"/>
</dbReference>
<proteinExistence type="predicted"/>
<keyword evidence="1" id="KW-0808">Transferase</keyword>
<name>A0ACC1J3S4_9FUNG</name>
<feature type="non-terminal residue" evidence="1">
    <location>
        <position position="230"/>
    </location>
</feature>
<sequence length="230" mass="25150">MNYNKVSLAASPVLFALLWQFRSEPLAVCTCISLLAGLATWCIIPLAVSSFKRVGLSGVDMAKPSRPLLAESMGVLAATIYLIATFLFIPAQFSALWSKDLQTPASARLFPFDRLGMYLSALLSLQSMVFLGFADDVFDLRWRFKLFLPTIASIPVLIVYYVGYGVTHVMVPVFLRDFLGTNNVDLGVLYYVYIGLMAVFCTNAINILAGINGVEVGQSIVIALSIIAKD</sequence>
<keyword evidence="2" id="KW-1185">Reference proteome</keyword>
<evidence type="ECO:0000313" key="2">
    <source>
        <dbReference type="Proteomes" id="UP001150603"/>
    </source>
</evidence>
<dbReference type="EC" id="2.7.8.15" evidence="1"/>
<organism evidence="1 2">
    <name type="scientific">Linderina macrospora</name>
    <dbReference type="NCBI Taxonomy" id="4868"/>
    <lineage>
        <taxon>Eukaryota</taxon>
        <taxon>Fungi</taxon>
        <taxon>Fungi incertae sedis</taxon>
        <taxon>Zoopagomycota</taxon>
        <taxon>Kickxellomycotina</taxon>
        <taxon>Kickxellomycetes</taxon>
        <taxon>Kickxellales</taxon>
        <taxon>Kickxellaceae</taxon>
        <taxon>Linderina</taxon>
    </lineage>
</organism>
<evidence type="ECO:0000313" key="1">
    <source>
        <dbReference type="EMBL" id="KAJ1936209.1"/>
    </source>
</evidence>
<gene>
    <name evidence="1" type="primary">ALG7</name>
    <name evidence="1" type="ORF">FBU59_005128</name>
</gene>